<protein>
    <submittedName>
        <fullName evidence="6">Sodium-dependent glucose transporter 1</fullName>
    </submittedName>
</protein>
<dbReference type="EMBL" id="SEYY01003441">
    <property type="protein sequence ID" value="KAB7504288.1"/>
    <property type="molecule type" value="Genomic_DNA"/>
</dbReference>
<dbReference type="Gene3D" id="1.20.1250.20">
    <property type="entry name" value="MFS general substrate transporter like domains"/>
    <property type="match status" value="1"/>
</dbReference>
<sequence>MEGSIAETTFYEDPKNPSPDADQGGVNVHEHAKELCVNKLGQTMVVPPKALIVAAALPDNFLTNLNFIRKVNLTEILEEISYAQKNSNIEYAFWILAALQIPVIIILSVLVAEDFFGWNNRYEFNKPGFVETKEGIEMNRASISRNSITADASEDRPLVSKLQLKLLVGSTVAILYIYDGLQACFGYYLYLHSVTSSFSGINFHDEISSLNSCFWGLFAFGRLLSIGIATKLTPAFMLSINIIGCLCSIILILFFLQIRLVIYIGTALFALFLSSVYPNSVTLAETYINVTSFIASILVVGAAFGEMMVPHILDVEFDGLKAEHFLVSSLIMILLSCVFYIVVIVVGDSIIRQSYERSVMQIMKFLLCPPNEKEKVKEDSGQSPQVQT</sequence>
<gene>
    <name evidence="6" type="primary">mfsd4b</name>
    <name evidence="6" type="ORF">Anas_05614</name>
</gene>
<accession>A0A5N5TDX7</accession>
<dbReference type="Proteomes" id="UP000326759">
    <property type="component" value="Unassembled WGS sequence"/>
</dbReference>
<keyword evidence="6" id="KW-0813">Transport</keyword>
<feature type="transmembrane region" description="Helical" evidence="5">
    <location>
        <begin position="166"/>
        <end position="189"/>
    </location>
</feature>
<dbReference type="SUPFAM" id="SSF103473">
    <property type="entry name" value="MFS general substrate transporter"/>
    <property type="match status" value="1"/>
</dbReference>
<proteinExistence type="predicted"/>
<reference evidence="6 7" key="1">
    <citation type="journal article" date="2019" name="PLoS Biol.">
        <title>Sex chromosomes control vertical transmission of feminizing Wolbachia symbionts in an isopod.</title>
        <authorList>
            <person name="Becking T."/>
            <person name="Chebbi M.A."/>
            <person name="Giraud I."/>
            <person name="Moumen B."/>
            <person name="Laverre T."/>
            <person name="Caubet Y."/>
            <person name="Peccoud J."/>
            <person name="Gilbert C."/>
            <person name="Cordaux R."/>
        </authorList>
    </citation>
    <scope>NUCLEOTIDE SEQUENCE [LARGE SCALE GENOMIC DNA]</scope>
    <source>
        <strain evidence="6">ANa2</strain>
        <tissue evidence="6">Whole body excluding digestive tract and cuticle</tissue>
    </source>
</reference>
<evidence type="ECO:0000313" key="7">
    <source>
        <dbReference type="Proteomes" id="UP000326759"/>
    </source>
</evidence>
<dbReference type="InterPro" id="IPR036259">
    <property type="entry name" value="MFS_trans_sf"/>
</dbReference>
<name>A0A5N5TDX7_9CRUS</name>
<dbReference type="PANTHER" id="PTHR23121">
    <property type="entry name" value="SODIUM-DEPENDENT GLUCOSE TRANSPORTER 1"/>
    <property type="match status" value="1"/>
</dbReference>
<dbReference type="AlphaFoldDB" id="A0A5N5TDX7"/>
<keyword evidence="1 5" id="KW-0812">Transmembrane</keyword>
<keyword evidence="3 5" id="KW-0472">Membrane</keyword>
<feature type="transmembrane region" description="Helical" evidence="5">
    <location>
        <begin position="235"/>
        <end position="254"/>
    </location>
</feature>
<evidence type="ECO:0000256" key="1">
    <source>
        <dbReference type="ARBA" id="ARBA00022692"/>
    </source>
</evidence>
<keyword evidence="7" id="KW-1185">Reference proteome</keyword>
<feature type="transmembrane region" description="Helical" evidence="5">
    <location>
        <begin position="91"/>
        <end position="112"/>
    </location>
</feature>
<feature type="transmembrane region" description="Helical" evidence="5">
    <location>
        <begin position="325"/>
        <end position="347"/>
    </location>
</feature>
<evidence type="ECO:0000256" key="5">
    <source>
        <dbReference type="SAM" id="Phobius"/>
    </source>
</evidence>
<evidence type="ECO:0000256" key="3">
    <source>
        <dbReference type="ARBA" id="ARBA00023136"/>
    </source>
</evidence>
<keyword evidence="6" id="KW-0762">Sugar transport</keyword>
<organism evidence="6 7">
    <name type="scientific">Armadillidium nasatum</name>
    <dbReference type="NCBI Taxonomy" id="96803"/>
    <lineage>
        <taxon>Eukaryota</taxon>
        <taxon>Metazoa</taxon>
        <taxon>Ecdysozoa</taxon>
        <taxon>Arthropoda</taxon>
        <taxon>Crustacea</taxon>
        <taxon>Multicrustacea</taxon>
        <taxon>Malacostraca</taxon>
        <taxon>Eumalacostraca</taxon>
        <taxon>Peracarida</taxon>
        <taxon>Isopoda</taxon>
        <taxon>Oniscidea</taxon>
        <taxon>Crinocheta</taxon>
        <taxon>Armadillidiidae</taxon>
        <taxon>Armadillidium</taxon>
    </lineage>
</organism>
<feature type="region of interest" description="Disordered" evidence="4">
    <location>
        <begin position="1"/>
        <end position="25"/>
    </location>
</feature>
<comment type="caution">
    <text evidence="6">The sequence shown here is derived from an EMBL/GenBank/DDBJ whole genome shotgun (WGS) entry which is preliminary data.</text>
</comment>
<keyword evidence="2 5" id="KW-1133">Transmembrane helix</keyword>
<evidence type="ECO:0000313" key="6">
    <source>
        <dbReference type="EMBL" id="KAB7504288.1"/>
    </source>
</evidence>
<dbReference type="OrthoDB" id="413079at2759"/>
<feature type="transmembrane region" description="Helical" evidence="5">
    <location>
        <begin position="260"/>
        <end position="279"/>
    </location>
</feature>
<evidence type="ECO:0000256" key="2">
    <source>
        <dbReference type="ARBA" id="ARBA00022989"/>
    </source>
</evidence>
<evidence type="ECO:0000256" key="4">
    <source>
        <dbReference type="SAM" id="MobiDB-lite"/>
    </source>
</evidence>
<feature type="transmembrane region" description="Helical" evidence="5">
    <location>
        <begin position="209"/>
        <end position="228"/>
    </location>
</feature>
<feature type="transmembrane region" description="Helical" evidence="5">
    <location>
        <begin position="286"/>
        <end position="305"/>
    </location>
</feature>
<dbReference type="PANTHER" id="PTHR23121:SF10">
    <property type="entry name" value="MAJOR FACILITATOR SUPERFAMILY DOMAIN-CONTAINING PROTEIN 4A"/>
    <property type="match status" value="1"/>
</dbReference>